<feature type="domain" description="Myb-like" evidence="10">
    <location>
        <begin position="129"/>
        <end position="178"/>
    </location>
</feature>
<feature type="compositionally biased region" description="Basic and acidic residues" evidence="9">
    <location>
        <begin position="21"/>
        <end position="39"/>
    </location>
</feature>
<dbReference type="PANTHER" id="PTHR12855">
    <property type="entry name" value="DNA METHYLTRANSFERASE 1-ASSOCIATED PROTEIN 1 FAMILY MEMBER"/>
    <property type="match status" value="1"/>
</dbReference>
<evidence type="ECO:0000256" key="9">
    <source>
        <dbReference type="SAM" id="MobiDB-lite"/>
    </source>
</evidence>
<evidence type="ECO:0000256" key="8">
    <source>
        <dbReference type="SAM" id="Coils"/>
    </source>
</evidence>
<feature type="compositionally biased region" description="Polar residues" evidence="9">
    <location>
        <begin position="649"/>
        <end position="660"/>
    </location>
</feature>
<evidence type="ECO:0000259" key="10">
    <source>
        <dbReference type="SMART" id="SM00717"/>
    </source>
</evidence>
<evidence type="ECO:0000256" key="2">
    <source>
        <dbReference type="ARBA" id="ARBA00022448"/>
    </source>
</evidence>
<dbReference type="Pfam" id="PF16282">
    <property type="entry name" value="SANT_DAMP1_like"/>
    <property type="match status" value="1"/>
</dbReference>
<feature type="compositionally biased region" description="Basic and acidic residues" evidence="9">
    <location>
        <begin position="636"/>
        <end position="646"/>
    </location>
</feature>
<dbReference type="GO" id="GO:0006281">
    <property type="term" value="P:DNA repair"/>
    <property type="evidence" value="ECO:0007669"/>
    <property type="project" value="InterPro"/>
</dbReference>
<gene>
    <name evidence="12" type="ORF">BRAPAZ1V2_A05P00670.2</name>
</gene>
<keyword evidence="3" id="KW-0341">Growth regulation</keyword>
<dbReference type="Pfam" id="PF05266">
    <property type="entry name" value="DUF724"/>
    <property type="match status" value="1"/>
</dbReference>
<organism evidence="12 13">
    <name type="scientific">Brassica campestris</name>
    <name type="common">Field mustard</name>
    <dbReference type="NCBI Taxonomy" id="3711"/>
    <lineage>
        <taxon>Eukaryota</taxon>
        <taxon>Viridiplantae</taxon>
        <taxon>Streptophyta</taxon>
        <taxon>Embryophyta</taxon>
        <taxon>Tracheophyta</taxon>
        <taxon>Spermatophyta</taxon>
        <taxon>Magnoliopsida</taxon>
        <taxon>eudicotyledons</taxon>
        <taxon>Gunneridae</taxon>
        <taxon>Pentapetalae</taxon>
        <taxon>rosids</taxon>
        <taxon>malvids</taxon>
        <taxon>Brassicales</taxon>
        <taxon>Brassicaceae</taxon>
        <taxon>Brassiceae</taxon>
        <taxon>Brassica</taxon>
    </lineage>
</organism>
<evidence type="ECO:0000256" key="7">
    <source>
        <dbReference type="ARBA" id="ARBA00023242"/>
    </source>
</evidence>
<dbReference type="InterPro" id="IPR009057">
    <property type="entry name" value="Homeodomain-like_sf"/>
</dbReference>
<keyword evidence="6" id="KW-0804">Transcription</keyword>
<keyword evidence="2" id="KW-0813">Transport</keyword>
<dbReference type="Pfam" id="PF05641">
    <property type="entry name" value="Agenet"/>
    <property type="match status" value="1"/>
</dbReference>
<evidence type="ECO:0008006" key="14">
    <source>
        <dbReference type="Google" id="ProtNLM"/>
    </source>
</evidence>
<dbReference type="CDD" id="cd20405">
    <property type="entry name" value="Tudor_Agenet_AtDUF_rpt1_3"/>
    <property type="match status" value="1"/>
</dbReference>
<evidence type="ECO:0000256" key="1">
    <source>
        <dbReference type="ARBA" id="ARBA00004123"/>
    </source>
</evidence>
<sequence length="873" mass="98555">MGGTDAKDILGLPKTPLSLTQEKKSRPQKESHRKPDGISREVYALTGGVAPLMPSIDVTHLKRPPPPDEKVAWQWLPVKSSARKDDLQLYHWVRVVNDIPPSGDYSFAKYNKSVDVLKYTDDEYENHLTDPVWTKEETDQLFELCERFDLRFTVIADRFPLSRTLEELKDRYYSVTRALLRARAQSPAELANHPLIKEPYDMTRDRERKRALSMVLSQSRHQEKKDAEILAEAKRITEMRLAARRAAEPDVPANENIGSVSPSSNSQLPATAVAPSTLTMADYASTLASLRMLHVYLRTYGLEQMVQAASSAVGLRTIKRVEQTLQDLGVNLKPKVPTKTVCDEHLELRKEILTLLNLQKQRAMSTENQPMVKGSEVEVSSQEEGLKGAYFTALLKENTTLSGRKKLSVTYKTLLTDDGSSPLTEAVQQSLLRPVPPEEEYAGVVLEEGTVVDAYLRDGWWTGVVINKKLEDNNFLVCFDSPPDIIVFEKTNLRAHVDWTDSKWVPPDLKVRGSCCLFNAARELGNKKADACVMNNETPQVITPIGNYDHSFNYSEFHLSIMNFDILCQFFLAKVSAPVVTPSPPVIAATPTETEGQLSSEPRSKQNGLEKNDSIPPHKMPEEEETSQVLSRKRRREEEQQQHSDVNETEVSSSSSHQTPNVMMMNSAASVEETPPPALLKALPFAKRSPYWKSPEAKEGYKTMPQRPHFSPLLAAAAEYVNHREWSAVGMTVSFYGFLEQVKGLKPHDSLSVLCSLSESFVELEEYGFDIGAPQSRIRKMMSLKEEQAKIAEEKQCLEKKVDEDEKRSRELAEEMDVLKGKMLELQRQEAVAREEKEAADKRVVEMKASGERFEQKMEDVELEFLETASAPW</sequence>
<dbReference type="CDD" id="cd11658">
    <property type="entry name" value="SANT_DMAP1_like"/>
    <property type="match status" value="1"/>
</dbReference>
<dbReference type="Gene3D" id="1.10.10.60">
    <property type="entry name" value="Homeodomain-like"/>
    <property type="match status" value="1"/>
</dbReference>
<dbReference type="InterPro" id="IPR027109">
    <property type="entry name" value="Swc4/Dmap1"/>
</dbReference>
<reference evidence="12 13" key="1">
    <citation type="submission" date="2021-07" db="EMBL/GenBank/DDBJ databases">
        <authorList>
            <consortium name="Genoscope - CEA"/>
            <person name="William W."/>
        </authorList>
    </citation>
    <scope>NUCLEOTIDE SEQUENCE [LARGE SCALE GENOMIC DNA]</scope>
</reference>
<dbReference type="InterPro" id="IPR007930">
    <property type="entry name" value="DUF724"/>
</dbReference>
<dbReference type="PANTHER" id="PTHR12855:SF10">
    <property type="entry name" value="DNA METHYLTRANSFERASE 1-ASSOCIATED PROTEIN 1"/>
    <property type="match status" value="1"/>
</dbReference>
<evidence type="ECO:0000256" key="3">
    <source>
        <dbReference type="ARBA" id="ARBA00022604"/>
    </source>
</evidence>
<evidence type="ECO:0000256" key="6">
    <source>
        <dbReference type="ARBA" id="ARBA00023163"/>
    </source>
</evidence>
<dbReference type="InterPro" id="IPR001005">
    <property type="entry name" value="SANT/Myb"/>
</dbReference>
<feature type="region of interest" description="Disordered" evidence="9">
    <location>
        <begin position="587"/>
        <end position="660"/>
    </location>
</feature>
<dbReference type="SMART" id="SM00717">
    <property type="entry name" value="SANT"/>
    <property type="match status" value="1"/>
</dbReference>
<keyword evidence="5" id="KW-0805">Transcription regulation</keyword>
<keyword evidence="7" id="KW-0539">Nucleus</keyword>
<evidence type="ECO:0000259" key="11">
    <source>
        <dbReference type="SMART" id="SM00743"/>
    </source>
</evidence>
<dbReference type="GO" id="GO:0005634">
    <property type="term" value="C:nucleus"/>
    <property type="evidence" value="ECO:0007669"/>
    <property type="project" value="UniProtKB-SubCell"/>
</dbReference>
<feature type="compositionally biased region" description="Basic and acidic residues" evidence="9">
    <location>
        <begin position="602"/>
        <end position="613"/>
    </location>
</feature>
<dbReference type="Proteomes" id="UP000694005">
    <property type="component" value="Chromosome A05"/>
</dbReference>
<evidence type="ECO:0000256" key="5">
    <source>
        <dbReference type="ARBA" id="ARBA00023015"/>
    </source>
</evidence>
<protein>
    <recommendedName>
        <fullName evidence="14">Myb-like domain-containing protein</fullName>
    </recommendedName>
</protein>
<feature type="domain" description="Agenet" evidence="11">
    <location>
        <begin position="444"/>
        <end position="501"/>
    </location>
</feature>
<comment type="subcellular location">
    <subcellularLocation>
        <location evidence="1">Nucleus</location>
    </subcellularLocation>
</comment>
<dbReference type="GO" id="GO:0035267">
    <property type="term" value="C:NuA4 histone acetyltransferase complex"/>
    <property type="evidence" value="ECO:0007669"/>
    <property type="project" value="InterPro"/>
</dbReference>
<name>A0A8D9DDG4_BRACM</name>
<dbReference type="AlphaFoldDB" id="A0A8D9DDG4"/>
<keyword evidence="4" id="KW-0156">Chromatin regulator</keyword>
<evidence type="ECO:0000256" key="4">
    <source>
        <dbReference type="ARBA" id="ARBA00022853"/>
    </source>
</evidence>
<dbReference type="InterPro" id="IPR032563">
    <property type="entry name" value="DAMP1_SANT-like"/>
</dbReference>
<accession>A0A8D9DDG4</accession>
<dbReference type="SUPFAM" id="SSF46689">
    <property type="entry name" value="Homeodomain-like"/>
    <property type="match status" value="1"/>
</dbReference>
<evidence type="ECO:0000313" key="12">
    <source>
        <dbReference type="EMBL" id="CAG7873546.1"/>
    </source>
</evidence>
<evidence type="ECO:0000313" key="13">
    <source>
        <dbReference type="Proteomes" id="UP000694005"/>
    </source>
</evidence>
<keyword evidence="8" id="KW-0175">Coiled coil</keyword>
<dbReference type="SMART" id="SM00743">
    <property type="entry name" value="Agenet"/>
    <property type="match status" value="2"/>
</dbReference>
<dbReference type="CDD" id="cd20406">
    <property type="entry name" value="Tudor_Agenet_AtDUF_rpt2_4"/>
    <property type="match status" value="1"/>
</dbReference>
<proteinExistence type="predicted"/>
<dbReference type="Gramene" id="A05p00670.2_BraZ1">
    <property type="protein sequence ID" value="A05p00670.2_BraZ1.CDS"/>
    <property type="gene ID" value="A05g00670.2_BraZ1"/>
</dbReference>
<dbReference type="EMBL" id="LS974621">
    <property type="protein sequence ID" value="CAG7873546.1"/>
    <property type="molecule type" value="Genomic_DNA"/>
</dbReference>
<feature type="coiled-coil region" evidence="8">
    <location>
        <begin position="781"/>
        <end position="864"/>
    </location>
</feature>
<dbReference type="FunFam" id="1.10.10.60:FF:000087">
    <property type="entry name" value="DNA methyltransferase 1-associated protein 1"/>
    <property type="match status" value="1"/>
</dbReference>
<dbReference type="InterPro" id="IPR014002">
    <property type="entry name" value="Agenet_dom_plant"/>
</dbReference>
<dbReference type="GO" id="GO:0006338">
    <property type="term" value="P:chromatin remodeling"/>
    <property type="evidence" value="ECO:0007669"/>
    <property type="project" value="InterPro"/>
</dbReference>
<feature type="region of interest" description="Disordered" evidence="9">
    <location>
        <begin position="1"/>
        <end position="39"/>
    </location>
</feature>
<feature type="domain" description="Agenet" evidence="11">
    <location>
        <begin position="369"/>
        <end position="440"/>
    </location>
</feature>
<dbReference type="InterPro" id="IPR008395">
    <property type="entry name" value="Agenet-like_dom"/>
</dbReference>